<evidence type="ECO:0000256" key="1">
    <source>
        <dbReference type="ARBA" id="ARBA00004567"/>
    </source>
</evidence>
<keyword evidence="9" id="KW-0811">Translocation</keyword>
<feature type="region of interest" description="Disordered" evidence="12">
    <location>
        <begin position="559"/>
        <end position="624"/>
    </location>
</feature>
<reference evidence="14 15" key="1">
    <citation type="journal article" date="2024" name="BMC Genomics">
        <title>Genome assembly of redclaw crayfish (Cherax quadricarinatus) provides insights into its immune adaptation and hypoxia tolerance.</title>
        <authorList>
            <person name="Liu Z."/>
            <person name="Zheng J."/>
            <person name="Li H."/>
            <person name="Fang K."/>
            <person name="Wang S."/>
            <person name="He J."/>
            <person name="Zhou D."/>
            <person name="Weng S."/>
            <person name="Chi M."/>
            <person name="Gu Z."/>
            <person name="He J."/>
            <person name="Li F."/>
            <person name="Wang M."/>
        </authorList>
    </citation>
    <scope>NUCLEOTIDE SEQUENCE [LARGE SCALE GENOMIC DNA]</scope>
    <source>
        <strain evidence="14">ZL_2023a</strain>
    </source>
</reference>
<dbReference type="PANTHER" id="PTHR23198:SF6">
    <property type="entry name" value="NUCLEAR PORE COMPLEX PROTEIN NUP98-NUP96"/>
    <property type="match status" value="1"/>
</dbReference>
<evidence type="ECO:0000256" key="8">
    <source>
        <dbReference type="ARBA" id="ARBA00022927"/>
    </source>
</evidence>
<dbReference type="EMBL" id="JARKIK010000077">
    <property type="protein sequence ID" value="KAK8727078.1"/>
    <property type="molecule type" value="Genomic_DNA"/>
</dbReference>
<dbReference type="EMBL" id="JARKIK010000077">
    <property type="protein sequence ID" value="KAK8727079.1"/>
    <property type="molecule type" value="Genomic_DNA"/>
</dbReference>
<feature type="compositionally biased region" description="Polar residues" evidence="12">
    <location>
        <begin position="661"/>
        <end position="670"/>
    </location>
</feature>
<feature type="region of interest" description="Disordered" evidence="12">
    <location>
        <begin position="74"/>
        <end position="145"/>
    </location>
</feature>
<dbReference type="GO" id="GO:0031965">
    <property type="term" value="C:nuclear membrane"/>
    <property type="evidence" value="ECO:0007669"/>
    <property type="project" value="UniProtKB-SubCell"/>
</dbReference>
<feature type="region of interest" description="Disordered" evidence="12">
    <location>
        <begin position="1099"/>
        <end position="1150"/>
    </location>
</feature>
<keyword evidence="7" id="KW-0509">mRNA transport</keyword>
<evidence type="ECO:0000256" key="12">
    <source>
        <dbReference type="SAM" id="MobiDB-lite"/>
    </source>
</evidence>
<dbReference type="GO" id="GO:0051028">
    <property type="term" value="P:mRNA transport"/>
    <property type="evidence" value="ECO:0007669"/>
    <property type="project" value="UniProtKB-KW"/>
</dbReference>
<dbReference type="PANTHER" id="PTHR23198">
    <property type="entry name" value="NUCLEOPORIN"/>
    <property type="match status" value="1"/>
</dbReference>
<feature type="region of interest" description="Disordered" evidence="12">
    <location>
        <begin position="233"/>
        <end position="258"/>
    </location>
</feature>
<dbReference type="InterPro" id="IPR007230">
    <property type="entry name" value="Nup98_auto-Pept-S59_dom"/>
</dbReference>
<dbReference type="Pfam" id="PF12110">
    <property type="entry name" value="Nup96"/>
    <property type="match status" value="1"/>
</dbReference>
<evidence type="ECO:0000313" key="14">
    <source>
        <dbReference type="EMBL" id="KAK8727078.1"/>
    </source>
</evidence>
<evidence type="ECO:0000256" key="5">
    <source>
        <dbReference type="ARBA" id="ARBA00022448"/>
    </source>
</evidence>
<keyword evidence="11" id="KW-0539">Nucleus</keyword>
<evidence type="ECO:0000256" key="6">
    <source>
        <dbReference type="ARBA" id="ARBA00022813"/>
    </source>
</evidence>
<dbReference type="Pfam" id="PF04096">
    <property type="entry name" value="Nucleoporin2"/>
    <property type="match status" value="1"/>
</dbReference>
<feature type="compositionally biased region" description="Low complexity" evidence="12">
    <location>
        <begin position="239"/>
        <end position="258"/>
    </location>
</feature>
<evidence type="ECO:0000256" key="2">
    <source>
        <dbReference type="ARBA" id="ARBA00004620"/>
    </source>
</evidence>
<feature type="compositionally biased region" description="Polar residues" evidence="12">
    <location>
        <begin position="563"/>
        <end position="592"/>
    </location>
</feature>
<feature type="compositionally biased region" description="Low complexity" evidence="12">
    <location>
        <begin position="370"/>
        <end position="385"/>
    </location>
</feature>
<keyword evidence="10" id="KW-0906">Nuclear pore complex</keyword>
<feature type="compositionally biased region" description="Low complexity" evidence="12">
    <location>
        <begin position="968"/>
        <end position="990"/>
    </location>
</feature>
<feature type="region of interest" description="Disordered" evidence="12">
    <location>
        <begin position="660"/>
        <end position="717"/>
    </location>
</feature>
<gene>
    <name evidence="14" type="ORF">OTU49_009928</name>
</gene>
<feature type="compositionally biased region" description="Polar residues" evidence="12">
    <location>
        <begin position="1104"/>
        <end position="1114"/>
    </location>
</feature>
<feature type="compositionally biased region" description="Low complexity" evidence="12">
    <location>
        <begin position="108"/>
        <end position="118"/>
    </location>
</feature>
<dbReference type="InterPro" id="IPR037665">
    <property type="entry name" value="Nucleoporin_S59-like"/>
</dbReference>
<feature type="region of interest" description="Disordered" evidence="12">
    <location>
        <begin position="1002"/>
        <end position="1046"/>
    </location>
</feature>
<accession>A0AAW0W9B6</accession>
<feature type="compositionally biased region" description="Polar residues" evidence="12">
    <location>
        <begin position="1005"/>
        <end position="1032"/>
    </location>
</feature>
<dbReference type="Gene3D" id="3.30.1610.10">
    <property type="entry name" value="Peptidase S59, nucleoporin"/>
    <property type="match status" value="1"/>
</dbReference>
<feature type="compositionally biased region" description="Polar residues" evidence="12">
    <location>
        <begin position="679"/>
        <end position="690"/>
    </location>
</feature>
<evidence type="ECO:0000256" key="7">
    <source>
        <dbReference type="ARBA" id="ARBA00022816"/>
    </source>
</evidence>
<dbReference type="Proteomes" id="UP001445076">
    <property type="component" value="Unassembled WGS sequence"/>
</dbReference>
<keyword evidence="15" id="KW-1185">Reference proteome</keyword>
<feature type="region of interest" description="Disordered" evidence="12">
    <location>
        <begin position="370"/>
        <end position="389"/>
    </location>
</feature>
<dbReference type="GO" id="GO:0003723">
    <property type="term" value="F:RNA binding"/>
    <property type="evidence" value="ECO:0007669"/>
    <property type="project" value="TreeGrafter"/>
</dbReference>
<dbReference type="FunFam" id="1.10.10.2360:FF:000001">
    <property type="entry name" value="Nuclear pore complex protein Nup98-Nup96"/>
    <property type="match status" value="1"/>
</dbReference>
<dbReference type="GO" id="GO:0017056">
    <property type="term" value="F:structural constituent of nuclear pore"/>
    <property type="evidence" value="ECO:0007669"/>
    <property type="project" value="InterPro"/>
</dbReference>
<feature type="domain" description="Peptidase S59" evidence="13">
    <location>
        <begin position="808"/>
        <end position="950"/>
    </location>
</feature>
<evidence type="ECO:0000259" key="13">
    <source>
        <dbReference type="PROSITE" id="PS51434"/>
    </source>
</evidence>
<dbReference type="EMBL" id="JARKIK010000077">
    <property type="protein sequence ID" value="KAK8727076.1"/>
    <property type="molecule type" value="Genomic_DNA"/>
</dbReference>
<dbReference type="GO" id="GO:0000973">
    <property type="term" value="P:post-transcriptional tethering of RNA polymerase II gene DNA at nuclear periphery"/>
    <property type="evidence" value="ECO:0007669"/>
    <property type="project" value="TreeGrafter"/>
</dbReference>
<keyword evidence="6" id="KW-0068">Autocatalytic cleavage</keyword>
<feature type="compositionally biased region" description="Low complexity" evidence="12">
    <location>
        <begin position="7"/>
        <end position="25"/>
    </location>
</feature>
<evidence type="ECO:0000256" key="3">
    <source>
        <dbReference type="ARBA" id="ARBA00008926"/>
    </source>
</evidence>
<dbReference type="InterPro" id="IPR021967">
    <property type="entry name" value="Nup98_C"/>
</dbReference>
<comment type="subcellular location">
    <subcellularLocation>
        <location evidence="2">Nucleus membrane</location>
        <topology evidence="2">Peripheral membrane protein</topology>
        <orientation evidence="2">Nucleoplasmic side</orientation>
    </subcellularLocation>
    <subcellularLocation>
        <location evidence="1">Nucleus</location>
        <location evidence="1">Nuclear pore complex</location>
    </subcellularLocation>
</comment>
<comment type="similarity">
    <text evidence="3">Belongs to the nucleoporin GLFG family.</text>
</comment>
<dbReference type="Gene3D" id="1.10.10.2360">
    <property type="match status" value="1"/>
</dbReference>
<dbReference type="Pfam" id="PF21240">
    <property type="entry name" value="Nup98_GLEBS"/>
    <property type="match status" value="1"/>
</dbReference>
<feature type="compositionally biased region" description="Low complexity" evidence="12">
    <location>
        <begin position="81"/>
        <end position="100"/>
    </location>
</feature>
<feature type="compositionally biased region" description="Gly residues" evidence="12">
    <location>
        <begin position="119"/>
        <end position="128"/>
    </location>
</feature>
<dbReference type="Gene3D" id="1.25.40.690">
    <property type="match status" value="1"/>
</dbReference>
<evidence type="ECO:0000256" key="10">
    <source>
        <dbReference type="ARBA" id="ARBA00023132"/>
    </source>
</evidence>
<organism evidence="14 15">
    <name type="scientific">Cherax quadricarinatus</name>
    <name type="common">Australian red claw crayfish</name>
    <dbReference type="NCBI Taxonomy" id="27406"/>
    <lineage>
        <taxon>Eukaryota</taxon>
        <taxon>Metazoa</taxon>
        <taxon>Ecdysozoa</taxon>
        <taxon>Arthropoda</taxon>
        <taxon>Crustacea</taxon>
        <taxon>Multicrustacea</taxon>
        <taxon>Malacostraca</taxon>
        <taxon>Eumalacostraca</taxon>
        <taxon>Eucarida</taxon>
        <taxon>Decapoda</taxon>
        <taxon>Pleocyemata</taxon>
        <taxon>Astacidea</taxon>
        <taxon>Parastacoidea</taxon>
        <taxon>Parastacidae</taxon>
        <taxon>Cherax</taxon>
    </lineage>
</organism>
<dbReference type="GO" id="GO:0006405">
    <property type="term" value="P:RNA export from nucleus"/>
    <property type="evidence" value="ECO:0007669"/>
    <property type="project" value="TreeGrafter"/>
</dbReference>
<dbReference type="GO" id="GO:0044614">
    <property type="term" value="C:nuclear pore cytoplasmic filaments"/>
    <property type="evidence" value="ECO:0007669"/>
    <property type="project" value="TreeGrafter"/>
</dbReference>
<dbReference type="SUPFAM" id="SSF82215">
    <property type="entry name" value="C-terminal autoproteolytic domain of nucleoporin nup98"/>
    <property type="match status" value="1"/>
</dbReference>
<dbReference type="InterPro" id="IPR036903">
    <property type="entry name" value="Nup98_auto-Pept-S59_dom_sf"/>
</dbReference>
<protein>
    <recommendedName>
        <fullName evidence="4">Nuclear pore complex protein Nup98-Nup96</fullName>
    </recommendedName>
</protein>
<dbReference type="PROSITE" id="PS51434">
    <property type="entry name" value="NUP_C"/>
    <property type="match status" value="1"/>
</dbReference>
<evidence type="ECO:0000256" key="11">
    <source>
        <dbReference type="ARBA" id="ARBA00023242"/>
    </source>
</evidence>
<feature type="compositionally biased region" description="Polar residues" evidence="12">
    <location>
        <begin position="1130"/>
        <end position="1139"/>
    </location>
</feature>
<feature type="region of interest" description="Disordered" evidence="12">
    <location>
        <begin position="959"/>
        <end position="990"/>
    </location>
</feature>
<keyword evidence="5" id="KW-0813">Transport</keyword>
<dbReference type="GO" id="GO:0034398">
    <property type="term" value="P:telomere tethering at nuclear periphery"/>
    <property type="evidence" value="ECO:0007669"/>
    <property type="project" value="TreeGrafter"/>
</dbReference>
<sequence>MFGQQRAPFGSTTSTFGTGFGTPNTTTGTTGFGTNFGRTAFGNPQQTTSFGAATTPFGAATSTGTSLFGTQTQQPGGGLFGQQQPQQTSTSFSQPSTGFGTSTGGLFGQTQQPTATGLFGSGTTGGFGAQQSTQNRPFGFGQTITSSTSTAGGLFSSTQPATSGGLFSSSGFGAAGALTGTTVKYEPVTGSDTMTRNGVSTNIRTKIEVISTMKEYENKSLEELRVEDYLANRKGPTSGTTMPGFGQTQQQGTQPQLGSTGLFGSSSGTSLFATTKPPENKSLFGTATSTGFGTPTGGSLFGTGASTPGFGQTSTAPNTSFSFNTQQQQKSTGFNFGGTATTTPSLFGSTPQQQQQQQSGFGLGGFQLGQNTQQQNTGGLFGNQNKPGGFLSTQNTGGGLFGNKPAGITPSLSTGFGNTSAVTPFGTATNTSTGGGLFGAQNTQNKTGIFSGFNSNTGFGSTGLFGQNNNQQKPGAGLSFSQFGSTNTMGQSLGTNPGGVLFNPGGANTGMGMTGIGLLNTNTGFGMPQLNMMGNTGGGMFPDLGKLVKAMTEKPIFDIPWGSKSSPVTDKTNSTSNSDEVSSKLASSNQKPTYVLSPSLVANNKPRPKPINKANNQGNDRHWLFKGLEDPSEESSEDFLKPKKYPSVRKLNLRVFKSVKPDTTSLGSPTTREDGDSSGGNAPSPLTTPISPLGDNTPLRPSGPPSHDNYPMPDMKGRNKVKRLNLADKHGQINDTLTDLNVNHLKVTEPADENTEADDSADKDKSHFDAEANKENNVSLFNSVDEDIPEILNRSSDKSHPAGVKLTRSGYYTLPSLEDLGEMVDSEGRCLVENFTIGRYGYGNVCFLGVTDVAGLDLDAVVFILRKQIEVYPEGTQKPPQGQELNKPAVITLDCVWPVDKTTREVIKSSDRLQSMAWGDYLERQCVKMEATFLEYRPETGSWVFKVKHFSKYGLQEDNEEEAMVTVSPKTNQSQPTPPQSTAQSGAAAATTQLPALTMRISGPPVTTLTSSPQFGLGQMTMSGLSSKQVSQPRYLDSPHQDIQVPEDEVMDSTIAKEPEESASLSVLSPSSERLAVLSRVVPRTVQLAKSQLFGADDEYEEPIQTTRESTPTPQGHRISSKKLMLAPDSTLNRSQGATMSPAPSEPKSRVPLQLQPLTMASPPKSNVQSETCFTPLLRDARCEYEVLPSGHDEGKEMGHVPPQHQTSIVPFASSLMNGLDHCLSDMGAFMGRSFRVGWGPGWQLVHAGPQLASTAIEEYNDDVGSTVAMKTSFSPACFLFLGSLASQPKTAQNAESPRYNLLIEKLHTVPPQSRTIHHLTEASLECVLEHSILDIDEMSESKDPKCPFFRPSKDIEFLHQLAETAASFSQEDSTISNIFNLCVALWGRLDFYSPESDGESDYSVSRARVEAVSQWLEAVSYSTVQEEVSDALSKKQNDEGYLDAVFAHLTARQISEACLLAQDKGDHHLALLLAQACLGQDHPRQILAQQLSNWAEGGTDALMAPSRLVLYSLLAAAPTHQASHTTVNTCQGLDWRRAFALHLWYVCPATSTISEALQEYEQAAGLRGDAPSYCEAPLPPYLAYQALPNGMKASYDICYHLLKLFTDPMHQLEALLNPATITPDPLDVTVSWLLWRILESLSYQHLSPQLSASLHLSMAALMESEGHWHWAIFVLLSINDEDRRSKEVKELLQRHVAVGEEEESDPKYAMREDFVITKLSIPKKWIHQAKATKARSLNMVDEEAWYLLKAGDYNRAHMLIVDTIAPNSIINEDHQYLHGFLDQLCDDGIRSTLVDWAVGGGVYADYLDVCSVVDDMKKSADPTPAQLEQLRPRLLALCSRLNNLKCQTATHRLCVSEMSRVVVGVLRAVVGESTDATQVLSQQLSGLPLTHDYALTELNMVTTHYLTHLSAESWKG</sequence>
<dbReference type="GO" id="GO:0008139">
    <property type="term" value="F:nuclear localization sequence binding"/>
    <property type="evidence" value="ECO:0007669"/>
    <property type="project" value="TreeGrafter"/>
</dbReference>
<name>A0AAW0W9B6_CHEQU</name>
<comment type="caution">
    <text evidence="14">The sequence shown here is derived from an EMBL/GenBank/DDBJ whole genome shotgun (WGS) entry which is preliminary data.</text>
</comment>
<evidence type="ECO:0000256" key="9">
    <source>
        <dbReference type="ARBA" id="ARBA00023010"/>
    </source>
</evidence>
<feature type="region of interest" description="Disordered" evidence="12">
    <location>
        <begin position="1"/>
        <end position="25"/>
    </location>
</feature>
<dbReference type="GO" id="GO:0006606">
    <property type="term" value="P:protein import into nucleus"/>
    <property type="evidence" value="ECO:0007669"/>
    <property type="project" value="TreeGrafter"/>
</dbReference>
<evidence type="ECO:0000313" key="15">
    <source>
        <dbReference type="Proteomes" id="UP001445076"/>
    </source>
</evidence>
<proteinExistence type="inferred from homology"/>
<evidence type="ECO:0000256" key="4">
    <source>
        <dbReference type="ARBA" id="ARBA00013472"/>
    </source>
</evidence>
<keyword evidence="8" id="KW-0653">Protein transport</keyword>
<reference evidence="14" key="2">
    <citation type="submission" date="2024-01" db="EMBL/GenBank/DDBJ databases">
        <authorList>
            <person name="He J."/>
            <person name="Wang M."/>
            <person name="Zheng J."/>
            <person name="Liu Z."/>
        </authorList>
    </citation>
    <scope>NUCLEOTIDE SEQUENCE</scope>
    <source>
        <strain evidence="14">ZL_2023a</strain>
        <tissue evidence="14">Muscle</tissue>
    </source>
</reference>